<keyword evidence="2" id="KW-1185">Reference proteome</keyword>
<sequence>MLSALSRDLLLYLIESTPGSALTYALIISLDHQFRSLLRGEAVQLSFNSDCEDETPETVRAPPADALAALLGPCRNLKFLELNSTRAVVGCGRAATHFGSWIDAAFAKHDRLHTFRLPTTNGLHEEAVLRILGHLPPDLTILSLPVAAQITEGSTVLSLIGQRFHNLTELSMGLPFPGSLDSLAPACAHLSLLQLGTMRPIDPLLVGATALARLHVQGHGYQASFASIPETLRELIVQQTLSGSQLAGPAARCRNLVTVSLALAGETSALQGPIQALIQGNPGLEEVRLRLQSDSYAPLLSIFGMLTRLRVLRLHELIVGTAGPTCDPAEVASLASRLESLALSTNRTAPLIPCPGGLTLRSGSLRNLDLNCTFADPLVVEAPALQTLSVYSPGLVPTVLTILAPALQTLSLDSVTCPLTVRAGPLTHLESLHTRREPGDESPPSTWADRLWEICPRLCRLDGFPVPSTTDLGEFCRRGAHLTDVRNLWCHLPSRQSSLLLPAGIRRFALEVELPPNDTAEFRLEGENVEWLRLTGPIARTTLVCPRLRTLMSQPYSYVESPQVEIVGPTPPLRYLAMESCPSPKLLLPLANSLRYLEMALPRDGGGDGEALTKILTGLTSLRIMVLTPQSGDPVAVHCPSGLLSLTVHNCRNVTVVGGALLEYLEANITDREKYLCKAAPI</sequence>
<accession>A0ABQ8UFM3</accession>
<evidence type="ECO:0000313" key="1">
    <source>
        <dbReference type="EMBL" id="KAJ4458067.1"/>
    </source>
</evidence>
<proteinExistence type="predicted"/>
<dbReference type="InterPro" id="IPR032675">
    <property type="entry name" value="LRR_dom_sf"/>
</dbReference>
<name>A0ABQ8UFM3_9EUKA</name>
<dbReference type="Gene3D" id="3.80.10.10">
    <property type="entry name" value="Ribonuclease Inhibitor"/>
    <property type="match status" value="1"/>
</dbReference>
<reference evidence="1" key="1">
    <citation type="journal article" date="2022" name="bioRxiv">
        <title>Genomics of Preaxostyla Flagellates Illuminates Evolutionary Transitions and the Path Towards Mitochondrial Loss.</title>
        <authorList>
            <person name="Novak L.V.F."/>
            <person name="Treitli S.C."/>
            <person name="Pyrih J."/>
            <person name="Halakuc P."/>
            <person name="Pipaliya S.V."/>
            <person name="Vacek V."/>
            <person name="Brzon O."/>
            <person name="Soukal P."/>
            <person name="Eme L."/>
            <person name="Dacks J.B."/>
            <person name="Karnkowska A."/>
            <person name="Elias M."/>
            <person name="Hampl V."/>
        </authorList>
    </citation>
    <scope>NUCLEOTIDE SEQUENCE</scope>
    <source>
        <strain evidence="1">RCP-MX</strain>
    </source>
</reference>
<protein>
    <submittedName>
        <fullName evidence="1">Uncharacterized protein</fullName>
    </submittedName>
</protein>
<dbReference type="EMBL" id="JAPMOS010000035">
    <property type="protein sequence ID" value="KAJ4458067.1"/>
    <property type="molecule type" value="Genomic_DNA"/>
</dbReference>
<dbReference type="Proteomes" id="UP001141327">
    <property type="component" value="Unassembled WGS sequence"/>
</dbReference>
<dbReference type="SUPFAM" id="SSF52058">
    <property type="entry name" value="L domain-like"/>
    <property type="match status" value="1"/>
</dbReference>
<gene>
    <name evidence="1" type="ORF">PAPYR_6336</name>
</gene>
<organism evidence="1 2">
    <name type="scientific">Paratrimastix pyriformis</name>
    <dbReference type="NCBI Taxonomy" id="342808"/>
    <lineage>
        <taxon>Eukaryota</taxon>
        <taxon>Metamonada</taxon>
        <taxon>Preaxostyla</taxon>
        <taxon>Paratrimastigidae</taxon>
        <taxon>Paratrimastix</taxon>
    </lineage>
</organism>
<comment type="caution">
    <text evidence="1">The sequence shown here is derived from an EMBL/GenBank/DDBJ whole genome shotgun (WGS) entry which is preliminary data.</text>
</comment>
<evidence type="ECO:0000313" key="2">
    <source>
        <dbReference type="Proteomes" id="UP001141327"/>
    </source>
</evidence>